<name>A0A6J6SVZ7_9ZZZZ</name>
<dbReference type="Pfam" id="PF13361">
    <property type="entry name" value="UvrD_C"/>
    <property type="match status" value="1"/>
</dbReference>
<dbReference type="PROSITE" id="PS51198">
    <property type="entry name" value="UVRD_HELICASE_ATP_BIND"/>
    <property type="match status" value="1"/>
</dbReference>
<comment type="catalytic activity">
    <reaction evidence="13">
        <text>ATP + H2O = ADP + phosphate + H(+)</text>
        <dbReference type="Rhea" id="RHEA:13065"/>
        <dbReference type="ChEBI" id="CHEBI:15377"/>
        <dbReference type="ChEBI" id="CHEBI:15378"/>
        <dbReference type="ChEBI" id="CHEBI:30616"/>
        <dbReference type="ChEBI" id="CHEBI:43474"/>
        <dbReference type="ChEBI" id="CHEBI:456216"/>
        <dbReference type="EC" id="5.6.2.4"/>
    </reaction>
</comment>
<protein>
    <recommendedName>
        <fullName evidence="12">DNA 3'-5' helicase</fullName>
        <ecNumber evidence="12">5.6.2.4</ecNumber>
    </recommendedName>
</protein>
<dbReference type="SUPFAM" id="SSF52540">
    <property type="entry name" value="P-loop containing nucleoside triphosphate hydrolases"/>
    <property type="match status" value="1"/>
</dbReference>
<evidence type="ECO:0000256" key="13">
    <source>
        <dbReference type="ARBA" id="ARBA00048988"/>
    </source>
</evidence>
<keyword evidence="7" id="KW-0067">ATP-binding</keyword>
<keyword evidence="6" id="KW-0269">Exonuclease</keyword>
<keyword evidence="3" id="KW-0227">DNA damage</keyword>
<sequence length="1102" mass="122030">MKISPAEIAAALKKIDNGVNAPTDEQILVISSPLEPAVVVAGAGSGKTETMSARVLWLVINGYVKPDQILGLTFTRKAAGELAIRIRTRLRQLMNSDLVSPELAKEIENNLDVTVLTYHSYAARVLSEHAIRIGIDADATPIGEAAAWQIASDAVNNFESLSAPLISAPSTVIDDVMLLSKLIAEHGCSVADVRIEMERIISALTALPGKDTKEIRDIYQAFKERSAILPIVARIDEHRKSRGLLTFDDQMSLAAELSQLFPDIGVSERAKFKVVLLDEYQDTSQSQLTLLSNLFGFDKTTGAAIATGHPVTAVGDPFQSIYGWRGASADTLDSFPAYFPGVSPRYSLSSSWRNDHVILDLANNVISYINDRTRLRDQKRVEVAELKARANAGLGELACGVFETKSLEAQGIAEYFEKLWFDPKRAAKLEKDRSSFAVLVRNRKQIPDIESALRTLRIPVEVVGVGGLVHVPEVADVIATLKVLAFPDKGSALMRLLTGPRFAIGAKDIAALGEFSRKRAASEKRDSRALVKLIEAGNPSSAENDDIFMGSIVDALDEIESAESTAFSKEGYARLVRAAREFRTLRSRVGTSITDLIIDIERAQHLDVEVLVRDGVAHGRRHLDRFLDEAAKYQRTGGSLSQFLNWLEAATSEEGGLKSGSVDVRRDVVQILTIHGAKGAEWDVVAVPGLAKGQFPVEGKRVDNWLKDEGQIPFSLRGDADQLPKFRIENVMDMKGAKAERIRFDDECKDKHLDEEFRLGYVAFTRAKTHLLCTTSWWRDGEKPVPPSALLEQVLTIANANPKAAKFLTDISEHPLDENNPNLAKPKSEIWPRDPLGDMRTIFNESVSQVISAKSFERAQLVDQISKLPSEPASWARDAIALLDEIARSRNPQVIFLPQRLSVSTLLTLQSDPSELALRIRRPMPSHTDIYAQRGTNFHSWIEKHFKSPTLFSDDEIALESGGSDLELEILKQRWFESDWAKLTPYEVETPFETVLGGVLIRGRMDAIYRFQTPDKDRVPGNDFRYEVVDWKTGKVKDGEELANATIQLAAYRLAFSRLTGLPINLISAAFHYVAENQTLRPADLMDEADLIALVENVKVFQ</sequence>
<dbReference type="Gene3D" id="3.40.50.300">
    <property type="entry name" value="P-loop containing nucleotide triphosphate hydrolases"/>
    <property type="match status" value="4"/>
</dbReference>
<dbReference type="InterPro" id="IPR038726">
    <property type="entry name" value="PDDEXK_AddAB-type"/>
</dbReference>
<keyword evidence="5" id="KW-0347">Helicase</keyword>
<dbReference type="AlphaFoldDB" id="A0A6J6SVZ7"/>
<dbReference type="EC" id="5.6.2.4" evidence="12"/>
<keyword evidence="9" id="KW-0234">DNA repair</keyword>
<keyword evidence="2" id="KW-0547">Nucleotide-binding</keyword>
<dbReference type="Pfam" id="PF12705">
    <property type="entry name" value="PDDEXK_1"/>
    <property type="match status" value="1"/>
</dbReference>
<dbReference type="InterPro" id="IPR011604">
    <property type="entry name" value="PDDEXK-like_dom_sf"/>
</dbReference>
<dbReference type="InterPro" id="IPR011335">
    <property type="entry name" value="Restrct_endonuc-II-like"/>
</dbReference>
<keyword evidence="10" id="KW-0413">Isomerase</keyword>
<proteinExistence type="predicted"/>
<dbReference type="CDD" id="cd17932">
    <property type="entry name" value="DEXQc_UvrD"/>
    <property type="match status" value="1"/>
</dbReference>
<keyword evidence="1" id="KW-0540">Nuclease</keyword>
<dbReference type="Gene3D" id="3.90.320.10">
    <property type="match status" value="1"/>
</dbReference>
<evidence type="ECO:0000313" key="16">
    <source>
        <dbReference type="EMBL" id="CAB4738950.1"/>
    </source>
</evidence>
<evidence type="ECO:0000256" key="8">
    <source>
        <dbReference type="ARBA" id="ARBA00023125"/>
    </source>
</evidence>
<dbReference type="InterPro" id="IPR014016">
    <property type="entry name" value="UvrD-like_ATP-bd"/>
</dbReference>
<evidence type="ECO:0000259" key="15">
    <source>
        <dbReference type="PROSITE" id="PS51217"/>
    </source>
</evidence>
<dbReference type="GO" id="GO:0004527">
    <property type="term" value="F:exonuclease activity"/>
    <property type="evidence" value="ECO:0007669"/>
    <property type="project" value="UniProtKB-KW"/>
</dbReference>
<evidence type="ECO:0000256" key="4">
    <source>
        <dbReference type="ARBA" id="ARBA00022801"/>
    </source>
</evidence>
<keyword evidence="4" id="KW-0378">Hydrolase</keyword>
<evidence type="ECO:0000256" key="2">
    <source>
        <dbReference type="ARBA" id="ARBA00022741"/>
    </source>
</evidence>
<comment type="catalytic activity">
    <reaction evidence="11">
        <text>Couples ATP hydrolysis with the unwinding of duplex DNA by translocating in the 3'-5' direction.</text>
        <dbReference type="EC" id="5.6.2.4"/>
    </reaction>
</comment>
<dbReference type="GO" id="GO:0003677">
    <property type="term" value="F:DNA binding"/>
    <property type="evidence" value="ECO:0007669"/>
    <property type="project" value="UniProtKB-KW"/>
</dbReference>
<dbReference type="Pfam" id="PF00580">
    <property type="entry name" value="UvrD-helicase"/>
    <property type="match status" value="1"/>
</dbReference>
<feature type="domain" description="UvrD-like helicase ATP-binding" evidence="14">
    <location>
        <begin position="20"/>
        <end position="355"/>
    </location>
</feature>
<dbReference type="GO" id="GO:0043138">
    <property type="term" value="F:3'-5' DNA helicase activity"/>
    <property type="evidence" value="ECO:0007669"/>
    <property type="project" value="UniProtKB-EC"/>
</dbReference>
<dbReference type="GO" id="GO:0000725">
    <property type="term" value="P:recombinational repair"/>
    <property type="evidence" value="ECO:0007669"/>
    <property type="project" value="TreeGrafter"/>
</dbReference>
<dbReference type="InterPro" id="IPR014017">
    <property type="entry name" value="DNA_helicase_UvrD-like_C"/>
</dbReference>
<evidence type="ECO:0000256" key="9">
    <source>
        <dbReference type="ARBA" id="ARBA00023204"/>
    </source>
</evidence>
<evidence type="ECO:0000256" key="3">
    <source>
        <dbReference type="ARBA" id="ARBA00022763"/>
    </source>
</evidence>
<dbReference type="PANTHER" id="PTHR11070">
    <property type="entry name" value="UVRD / RECB / PCRA DNA HELICASE FAMILY MEMBER"/>
    <property type="match status" value="1"/>
</dbReference>
<dbReference type="GO" id="GO:0005829">
    <property type="term" value="C:cytosol"/>
    <property type="evidence" value="ECO:0007669"/>
    <property type="project" value="TreeGrafter"/>
</dbReference>
<reference evidence="16" key="1">
    <citation type="submission" date="2020-05" db="EMBL/GenBank/DDBJ databases">
        <authorList>
            <person name="Chiriac C."/>
            <person name="Salcher M."/>
            <person name="Ghai R."/>
            <person name="Kavagutti S V."/>
        </authorList>
    </citation>
    <scope>NUCLEOTIDE SEQUENCE</scope>
</reference>
<evidence type="ECO:0000256" key="6">
    <source>
        <dbReference type="ARBA" id="ARBA00022839"/>
    </source>
</evidence>
<dbReference type="SUPFAM" id="SSF52980">
    <property type="entry name" value="Restriction endonuclease-like"/>
    <property type="match status" value="1"/>
</dbReference>
<dbReference type="PANTHER" id="PTHR11070:SF55">
    <property type="entry name" value="DNA 3'-5' HELICASE"/>
    <property type="match status" value="1"/>
</dbReference>
<evidence type="ECO:0000256" key="1">
    <source>
        <dbReference type="ARBA" id="ARBA00022722"/>
    </source>
</evidence>
<evidence type="ECO:0000256" key="10">
    <source>
        <dbReference type="ARBA" id="ARBA00023235"/>
    </source>
</evidence>
<evidence type="ECO:0000259" key="14">
    <source>
        <dbReference type="PROSITE" id="PS51198"/>
    </source>
</evidence>
<evidence type="ECO:0000256" key="5">
    <source>
        <dbReference type="ARBA" id="ARBA00022806"/>
    </source>
</evidence>
<dbReference type="GO" id="GO:0033202">
    <property type="term" value="C:DNA helicase complex"/>
    <property type="evidence" value="ECO:0007669"/>
    <property type="project" value="TreeGrafter"/>
</dbReference>
<accession>A0A6J6SVZ7</accession>
<dbReference type="GO" id="GO:0005524">
    <property type="term" value="F:ATP binding"/>
    <property type="evidence" value="ECO:0007669"/>
    <property type="project" value="UniProtKB-KW"/>
</dbReference>
<evidence type="ECO:0000256" key="7">
    <source>
        <dbReference type="ARBA" id="ARBA00022840"/>
    </source>
</evidence>
<dbReference type="InterPro" id="IPR000212">
    <property type="entry name" value="DNA_helicase_UvrD/REP"/>
</dbReference>
<organism evidence="16">
    <name type="scientific">freshwater metagenome</name>
    <dbReference type="NCBI Taxonomy" id="449393"/>
    <lineage>
        <taxon>unclassified sequences</taxon>
        <taxon>metagenomes</taxon>
        <taxon>ecological metagenomes</taxon>
    </lineage>
</organism>
<dbReference type="EMBL" id="CAEZYX010000027">
    <property type="protein sequence ID" value="CAB4738950.1"/>
    <property type="molecule type" value="Genomic_DNA"/>
</dbReference>
<dbReference type="InterPro" id="IPR027417">
    <property type="entry name" value="P-loop_NTPase"/>
</dbReference>
<dbReference type="Gene3D" id="1.10.486.10">
    <property type="entry name" value="PCRA, domain 4"/>
    <property type="match status" value="1"/>
</dbReference>
<gene>
    <name evidence="16" type="ORF">UFOPK2802_00421</name>
</gene>
<feature type="domain" description="UvrD-like helicase C-terminal" evidence="15">
    <location>
        <begin position="356"/>
        <end position="679"/>
    </location>
</feature>
<keyword evidence="8" id="KW-0238">DNA-binding</keyword>
<evidence type="ECO:0000256" key="11">
    <source>
        <dbReference type="ARBA" id="ARBA00034617"/>
    </source>
</evidence>
<evidence type="ECO:0000256" key="12">
    <source>
        <dbReference type="ARBA" id="ARBA00034808"/>
    </source>
</evidence>
<dbReference type="PROSITE" id="PS51217">
    <property type="entry name" value="UVRD_HELICASE_CTER"/>
    <property type="match status" value="1"/>
</dbReference>